<dbReference type="EMBL" id="BPLR01021276">
    <property type="protein sequence ID" value="GIX87916.1"/>
    <property type="molecule type" value="Genomic_DNA"/>
</dbReference>
<reference evidence="1 2" key="1">
    <citation type="submission" date="2021-06" db="EMBL/GenBank/DDBJ databases">
        <title>Caerostris extrusa draft genome.</title>
        <authorList>
            <person name="Kono N."/>
            <person name="Arakawa K."/>
        </authorList>
    </citation>
    <scope>NUCLEOTIDE SEQUENCE [LARGE SCALE GENOMIC DNA]</scope>
</reference>
<organism evidence="1 2">
    <name type="scientific">Caerostris extrusa</name>
    <name type="common">Bark spider</name>
    <name type="synonym">Caerostris bankana</name>
    <dbReference type="NCBI Taxonomy" id="172846"/>
    <lineage>
        <taxon>Eukaryota</taxon>
        <taxon>Metazoa</taxon>
        <taxon>Ecdysozoa</taxon>
        <taxon>Arthropoda</taxon>
        <taxon>Chelicerata</taxon>
        <taxon>Arachnida</taxon>
        <taxon>Araneae</taxon>
        <taxon>Araneomorphae</taxon>
        <taxon>Entelegynae</taxon>
        <taxon>Araneoidea</taxon>
        <taxon>Araneidae</taxon>
        <taxon>Caerostris</taxon>
    </lineage>
</organism>
<accession>A0AAV4NT18</accession>
<name>A0AAV4NT18_CAEEX</name>
<dbReference type="AlphaFoldDB" id="A0AAV4NT18"/>
<sequence length="86" mass="9970">MICSCISDTGHLCNAKDTGRLYVVDGVMQQDQCKHVLHNKRDIPMSSSCSTYVCYAIWSRLSYNRTVKAFYKKQSLYYLILEIHLI</sequence>
<comment type="caution">
    <text evidence="1">The sequence shown here is derived from an EMBL/GenBank/DDBJ whole genome shotgun (WGS) entry which is preliminary data.</text>
</comment>
<evidence type="ECO:0000313" key="1">
    <source>
        <dbReference type="EMBL" id="GIX87916.1"/>
    </source>
</evidence>
<protein>
    <submittedName>
        <fullName evidence="1">Uncharacterized protein</fullName>
    </submittedName>
</protein>
<gene>
    <name evidence="1" type="ORF">CEXT_484181</name>
</gene>
<keyword evidence="2" id="KW-1185">Reference proteome</keyword>
<proteinExistence type="predicted"/>
<evidence type="ECO:0000313" key="2">
    <source>
        <dbReference type="Proteomes" id="UP001054945"/>
    </source>
</evidence>
<dbReference type="Proteomes" id="UP001054945">
    <property type="component" value="Unassembled WGS sequence"/>
</dbReference>